<evidence type="ECO:0000256" key="3">
    <source>
        <dbReference type="ARBA" id="ARBA00022842"/>
    </source>
</evidence>
<dbReference type="PANTHER" id="PTHR43046">
    <property type="entry name" value="GDP-MANNOSE MANNOSYL HYDROLASE"/>
    <property type="match status" value="1"/>
</dbReference>
<accession>A0ABU2FBV1</accession>
<comment type="cofactor">
    <cofactor evidence="1">
        <name>Mg(2+)</name>
        <dbReference type="ChEBI" id="CHEBI:18420"/>
    </cofactor>
</comment>
<dbReference type="InterPro" id="IPR000086">
    <property type="entry name" value="NUDIX_hydrolase_dom"/>
</dbReference>
<evidence type="ECO:0000313" key="5">
    <source>
        <dbReference type="EMBL" id="MDS0259748.1"/>
    </source>
</evidence>
<evidence type="ECO:0000256" key="2">
    <source>
        <dbReference type="ARBA" id="ARBA00022801"/>
    </source>
</evidence>
<keyword evidence="2" id="KW-0378">Hydrolase</keyword>
<protein>
    <submittedName>
        <fullName evidence="5">NUDIX domain-containing protein</fullName>
    </submittedName>
</protein>
<dbReference type="Pfam" id="PF00293">
    <property type="entry name" value="NUDIX"/>
    <property type="match status" value="1"/>
</dbReference>
<comment type="caution">
    <text evidence="5">The sequence shown here is derived from an EMBL/GenBank/DDBJ whole genome shotgun (WGS) entry which is preliminary data.</text>
</comment>
<keyword evidence="3" id="KW-0460">Magnesium</keyword>
<evidence type="ECO:0000256" key="1">
    <source>
        <dbReference type="ARBA" id="ARBA00001946"/>
    </source>
</evidence>
<sequence length="152" mass="17157">MQLQDEFVPTETFATCLNNAPQPCVDLVVEYEGGILLARRQKEPAKGEWFWPGSRLYKGEELDDAAARVASEELGLDAVTVDRIGVSEHFWERSAVDGVETRHTVPVVYRVTPEPGQSITLNEQHDEYRVVTTPPAGANEYVVEYFERFDLV</sequence>
<dbReference type="SUPFAM" id="SSF55811">
    <property type="entry name" value="Nudix"/>
    <property type="match status" value="1"/>
</dbReference>
<evidence type="ECO:0000259" key="4">
    <source>
        <dbReference type="PROSITE" id="PS51462"/>
    </source>
</evidence>
<dbReference type="PROSITE" id="PS51462">
    <property type="entry name" value="NUDIX"/>
    <property type="match status" value="1"/>
</dbReference>
<dbReference type="Proteomes" id="UP001259659">
    <property type="component" value="Unassembled WGS sequence"/>
</dbReference>
<reference evidence="5 6" key="1">
    <citation type="submission" date="2022-06" db="EMBL/GenBank/DDBJ databases">
        <title>Haloarcula sp. a new haloarchaeum isolate from saline soil.</title>
        <authorList>
            <person name="Strakova D."/>
            <person name="Galisteo C."/>
            <person name="Sanchez-Porro C."/>
            <person name="Ventosa A."/>
        </authorList>
    </citation>
    <scope>NUCLEOTIDE SEQUENCE [LARGE SCALE GENOMIC DNA]</scope>
    <source>
        <strain evidence="5 6">S1CR25-12</strain>
    </source>
</reference>
<dbReference type="PANTHER" id="PTHR43046:SF12">
    <property type="entry name" value="GDP-MANNOSE MANNOSYL HYDROLASE"/>
    <property type="match status" value="1"/>
</dbReference>
<name>A0ABU2FBV1_9EURY</name>
<dbReference type="RefSeq" id="WP_310919389.1">
    <property type="nucleotide sequence ID" value="NZ_JAMQON010000002.1"/>
</dbReference>
<keyword evidence="6" id="KW-1185">Reference proteome</keyword>
<dbReference type="Gene3D" id="3.90.79.10">
    <property type="entry name" value="Nucleoside Triphosphate Pyrophosphohydrolase"/>
    <property type="match status" value="1"/>
</dbReference>
<feature type="domain" description="Nudix hydrolase" evidence="4">
    <location>
        <begin position="20"/>
        <end position="152"/>
    </location>
</feature>
<evidence type="ECO:0000313" key="6">
    <source>
        <dbReference type="Proteomes" id="UP001259659"/>
    </source>
</evidence>
<dbReference type="EMBL" id="JAMQON010000002">
    <property type="protein sequence ID" value="MDS0259748.1"/>
    <property type="molecule type" value="Genomic_DNA"/>
</dbReference>
<proteinExistence type="predicted"/>
<dbReference type="InterPro" id="IPR015797">
    <property type="entry name" value="NUDIX_hydrolase-like_dom_sf"/>
</dbReference>
<gene>
    <name evidence="5" type="ORF">NDI56_10125</name>
</gene>
<organism evidence="5 6">
    <name type="scientific">Haloarcula saliterrae</name>
    <dbReference type="NCBI Taxonomy" id="2950534"/>
    <lineage>
        <taxon>Archaea</taxon>
        <taxon>Methanobacteriati</taxon>
        <taxon>Methanobacteriota</taxon>
        <taxon>Stenosarchaea group</taxon>
        <taxon>Halobacteria</taxon>
        <taxon>Halobacteriales</taxon>
        <taxon>Haloarculaceae</taxon>
        <taxon>Haloarcula</taxon>
    </lineage>
</organism>